<accession>R6TSZ3</accession>
<dbReference type="AlphaFoldDB" id="R6TSZ3"/>
<evidence type="ECO:0008006" key="3">
    <source>
        <dbReference type="Google" id="ProtNLM"/>
    </source>
</evidence>
<comment type="caution">
    <text evidence="1">The sequence shown here is derived from an EMBL/GenBank/DDBJ whole genome shotgun (WGS) entry which is preliminary data.</text>
</comment>
<sequence length="138" mass="15819">MYEDILNLPHHVSKTRPQMSMLDRAAQFSPFAALTGYDDAIKETGRLTDEKIEMDEDRKAALDMKQAYLIEMIDEQPEISITYFLPDAKKSGGAYVTVTGNLKRFDEYERLLILTDGKKIPMDDIADIESDLFRGMFE</sequence>
<protein>
    <recommendedName>
        <fullName evidence="3">YolD-like protein</fullName>
    </recommendedName>
</protein>
<dbReference type="Proteomes" id="UP000017938">
    <property type="component" value="Unassembled WGS sequence"/>
</dbReference>
<organism evidence="1 2">
    <name type="scientific">Candidatus Colimorpha enterica</name>
    <dbReference type="NCBI Taxonomy" id="3083063"/>
    <lineage>
        <taxon>Bacteria</taxon>
        <taxon>Pseudomonadati</taxon>
        <taxon>Bacteroidota</taxon>
        <taxon>Bacteroidia</taxon>
        <taxon>Bacteroidales</taxon>
        <taxon>Candidatus Colimorpha</taxon>
    </lineage>
</organism>
<evidence type="ECO:0000313" key="2">
    <source>
        <dbReference type="Proteomes" id="UP000017938"/>
    </source>
</evidence>
<name>R6TSZ3_9BACT</name>
<dbReference type="STRING" id="1263015.BN580_00168"/>
<proteinExistence type="predicted"/>
<dbReference type="EMBL" id="CBFW010000379">
    <property type="protein sequence ID" value="CDC76528.1"/>
    <property type="molecule type" value="Genomic_DNA"/>
</dbReference>
<gene>
    <name evidence="1" type="ORF">BN580_00168</name>
</gene>
<evidence type="ECO:0000313" key="1">
    <source>
        <dbReference type="EMBL" id="CDC76528.1"/>
    </source>
</evidence>
<reference evidence="1" key="1">
    <citation type="submission" date="2012-11" db="EMBL/GenBank/DDBJ databases">
        <title>Dependencies among metagenomic species, viruses, plasmids and units of genetic variation.</title>
        <authorList>
            <person name="Nielsen H.B."/>
            <person name="Almeida M."/>
            <person name="Juncker A.S."/>
            <person name="Rasmussen S."/>
            <person name="Li J."/>
            <person name="Sunagawa S."/>
            <person name="Plichta D."/>
            <person name="Gautier L."/>
            <person name="Le Chatelier E."/>
            <person name="Peletier E."/>
            <person name="Bonde I."/>
            <person name="Nielsen T."/>
            <person name="Manichanh C."/>
            <person name="Arumugam M."/>
            <person name="Batto J."/>
            <person name="Santos M.B.Q.D."/>
            <person name="Blom N."/>
            <person name="Borruel N."/>
            <person name="Burgdorf K.S."/>
            <person name="Boumezbeur F."/>
            <person name="Casellas F."/>
            <person name="Dore J."/>
            <person name="Guarner F."/>
            <person name="Hansen T."/>
            <person name="Hildebrand F."/>
            <person name="Kaas R.S."/>
            <person name="Kennedy S."/>
            <person name="Kristiansen K."/>
            <person name="Kultima J.R."/>
            <person name="Leonard P."/>
            <person name="Levenez F."/>
            <person name="Lund O."/>
            <person name="Moumen B."/>
            <person name="Le Paslier D."/>
            <person name="Pons N."/>
            <person name="Pedersen O."/>
            <person name="Prifti E."/>
            <person name="Qin J."/>
            <person name="Raes J."/>
            <person name="Tap J."/>
            <person name="Tims S."/>
            <person name="Ussery D.W."/>
            <person name="Yamada T."/>
            <person name="MetaHit consortium"/>
            <person name="Renault P."/>
            <person name="Sicheritz-Ponten T."/>
            <person name="Bork P."/>
            <person name="Wang J."/>
            <person name="Brunak S."/>
            <person name="Ehrlich S.D."/>
        </authorList>
    </citation>
    <scope>NUCLEOTIDE SEQUENCE [LARGE SCALE GENOMIC DNA]</scope>
</reference>